<gene>
    <name evidence="9" type="primary">rbsK</name>
    <name evidence="11" type="ORF">HMPREF3230_01316</name>
</gene>
<dbReference type="GO" id="GO:0004747">
    <property type="term" value="F:ribokinase activity"/>
    <property type="evidence" value="ECO:0007669"/>
    <property type="project" value="UniProtKB-UniRule"/>
</dbReference>
<comment type="activity regulation">
    <text evidence="9">Activated by a monovalent cation that binds near, but not in, the active site. The most likely occupant of the site in vivo is potassium. Ion binding induces a conformational change that may alter substrate affinity.</text>
</comment>
<feature type="binding site" evidence="9">
    <location>
        <position position="299"/>
    </location>
    <ligand>
        <name>substrate</name>
    </ligand>
</feature>
<comment type="catalytic activity">
    <reaction evidence="9">
        <text>D-ribose + ATP = D-ribose 5-phosphate + ADP + H(+)</text>
        <dbReference type="Rhea" id="RHEA:13697"/>
        <dbReference type="ChEBI" id="CHEBI:15378"/>
        <dbReference type="ChEBI" id="CHEBI:30616"/>
        <dbReference type="ChEBI" id="CHEBI:47013"/>
        <dbReference type="ChEBI" id="CHEBI:78346"/>
        <dbReference type="ChEBI" id="CHEBI:456216"/>
        <dbReference type="EC" id="2.7.1.15"/>
    </reaction>
</comment>
<keyword evidence="5 9" id="KW-0067">ATP-binding</keyword>
<evidence type="ECO:0000256" key="2">
    <source>
        <dbReference type="ARBA" id="ARBA00022723"/>
    </source>
</evidence>
<evidence type="ECO:0000259" key="10">
    <source>
        <dbReference type="Pfam" id="PF00294"/>
    </source>
</evidence>
<dbReference type="GO" id="GO:0005829">
    <property type="term" value="C:cytosol"/>
    <property type="evidence" value="ECO:0007669"/>
    <property type="project" value="TreeGrafter"/>
</dbReference>
<sequence>MRHYEELSSLENLSKIAAVKNLNANSESDCAALSRKNGIAVVGSMNADYTIVADRLPNPGETVNGNEICVLPGGKSGNQAVSAAKIGANVCMFGAVGNDSNADFLINSLKSAGVDTKHVRHVEDVKSGATVITVDSKSGENTIVYASGSNCKVDVDYIESDSVKSALTSAKVLGLCFESPMETVAHCAKLAHENGVKVLINDSPFLDKIPQDLIDSSDILLVNEHEMAQLLHIREPEDGDWDSFDWEHTAKVMHDFGFDEAIVTLGSEGSVVLNYAEEDPVCRILPQKVKAVDTTGCGDAFMGTVLACLSCDMQLDDAAALASYVSAYAATGFGAQASYGSVEEIRKYFCK</sequence>
<feature type="binding site" evidence="9">
    <location>
        <begin position="46"/>
        <end position="48"/>
    </location>
    <ligand>
        <name>substrate</name>
    </ligand>
</feature>
<evidence type="ECO:0000256" key="7">
    <source>
        <dbReference type="ARBA" id="ARBA00022958"/>
    </source>
</evidence>
<evidence type="ECO:0000256" key="5">
    <source>
        <dbReference type="ARBA" id="ARBA00022840"/>
    </source>
</evidence>
<organism evidence="11 12">
    <name type="scientific">Gardnerella vaginalis</name>
    <dbReference type="NCBI Taxonomy" id="2702"/>
    <lineage>
        <taxon>Bacteria</taxon>
        <taxon>Bacillati</taxon>
        <taxon>Actinomycetota</taxon>
        <taxon>Actinomycetes</taxon>
        <taxon>Bifidobacteriales</taxon>
        <taxon>Bifidobacteriaceae</taxon>
        <taxon>Gardnerella</taxon>
    </lineage>
</organism>
<feature type="binding site" evidence="9">
    <location>
        <begin position="264"/>
        <end position="269"/>
    </location>
    <ligand>
        <name>ATP</name>
        <dbReference type="ChEBI" id="CHEBI:30616"/>
    </ligand>
</feature>
<dbReference type="InterPro" id="IPR011611">
    <property type="entry name" value="PfkB_dom"/>
</dbReference>
<evidence type="ECO:0000256" key="6">
    <source>
        <dbReference type="ARBA" id="ARBA00022842"/>
    </source>
</evidence>
<comment type="subunit">
    <text evidence="9">Homodimer.</text>
</comment>
<dbReference type="PATRIC" id="fig|2702.101.peg.1300"/>
<feature type="binding site" evidence="9">
    <location>
        <position position="293"/>
    </location>
    <ligand>
        <name>K(+)</name>
        <dbReference type="ChEBI" id="CHEBI:29103"/>
    </ligand>
</feature>
<feature type="binding site" evidence="9">
    <location>
        <position position="329"/>
    </location>
    <ligand>
        <name>K(+)</name>
        <dbReference type="ChEBI" id="CHEBI:29103"/>
    </ligand>
</feature>
<evidence type="ECO:0000256" key="4">
    <source>
        <dbReference type="ARBA" id="ARBA00022777"/>
    </source>
</evidence>
<feature type="domain" description="Carbohydrate kinase PfkB" evidence="10">
    <location>
        <begin position="38"/>
        <end position="338"/>
    </location>
</feature>
<reference evidence="11 12" key="1">
    <citation type="submission" date="2016-02" db="EMBL/GenBank/DDBJ databases">
        <authorList>
            <person name="Wen L."/>
            <person name="He K."/>
            <person name="Yang H."/>
        </authorList>
    </citation>
    <scope>NUCLEOTIDE SEQUENCE [LARGE SCALE GENOMIC DNA]</scope>
    <source>
        <strain evidence="11 12">CMW7778B</strain>
    </source>
</reference>
<dbReference type="GO" id="GO:0046872">
    <property type="term" value="F:metal ion binding"/>
    <property type="evidence" value="ECO:0007669"/>
    <property type="project" value="UniProtKB-KW"/>
</dbReference>
<keyword evidence="6 9" id="KW-0460">Magnesium</keyword>
<feature type="binding site" evidence="9">
    <location>
        <begin position="298"/>
        <end position="299"/>
    </location>
    <ligand>
        <name>ATP</name>
        <dbReference type="ChEBI" id="CHEBI:30616"/>
    </ligand>
</feature>
<feature type="binding site" evidence="9">
    <location>
        <begin position="74"/>
        <end position="78"/>
    </location>
    <ligand>
        <name>substrate</name>
    </ligand>
</feature>
<feature type="active site" description="Proton acceptor" evidence="9">
    <location>
        <position position="299"/>
    </location>
</feature>
<dbReference type="InterPro" id="IPR002139">
    <property type="entry name" value="Ribo/fructo_kinase"/>
</dbReference>
<comment type="cofactor">
    <cofactor evidence="9">
        <name>Mg(2+)</name>
        <dbReference type="ChEBI" id="CHEBI:18420"/>
    </cofactor>
    <text evidence="9">Requires a divalent cation, most likely magnesium in vivo, as an electrophilic catalyst to aid phosphoryl group transfer. It is the chelate of the metal and the nucleotide that is the actual substrate.</text>
</comment>
<dbReference type="EMBL" id="LSRC01000061">
    <property type="protein sequence ID" value="KXI15582.1"/>
    <property type="molecule type" value="Genomic_DNA"/>
</dbReference>
<dbReference type="InterPro" id="IPR011877">
    <property type="entry name" value="Ribokinase"/>
</dbReference>
<feature type="binding site" evidence="9">
    <location>
        <position position="223"/>
    </location>
    <ligand>
        <name>ATP</name>
        <dbReference type="ChEBI" id="CHEBI:30616"/>
    </ligand>
</feature>
<dbReference type="InterPro" id="IPR029056">
    <property type="entry name" value="Ribokinase-like"/>
</dbReference>
<feature type="binding site" evidence="9">
    <location>
        <position position="332"/>
    </location>
    <ligand>
        <name>K(+)</name>
        <dbReference type="ChEBI" id="CHEBI:29103"/>
    </ligand>
</feature>
<name>A0A135Z1Q7_GARVA</name>
<dbReference type="Proteomes" id="UP000070505">
    <property type="component" value="Unassembled WGS sequence"/>
</dbReference>
<feature type="binding site" evidence="9">
    <location>
        <position position="178"/>
    </location>
    <ligand>
        <name>substrate</name>
    </ligand>
</feature>
<keyword evidence="9" id="KW-0963">Cytoplasm</keyword>
<dbReference type="HAMAP" id="MF_01987">
    <property type="entry name" value="Ribokinase"/>
    <property type="match status" value="1"/>
</dbReference>
<comment type="caution">
    <text evidence="11">The sequence shown here is derived from an EMBL/GenBank/DDBJ whole genome shotgun (WGS) entry which is preliminary data.</text>
</comment>
<dbReference type="GO" id="GO:0019303">
    <property type="term" value="P:D-ribose catabolic process"/>
    <property type="evidence" value="ECO:0007669"/>
    <property type="project" value="UniProtKB-UniRule"/>
</dbReference>
<dbReference type="SUPFAM" id="SSF53613">
    <property type="entry name" value="Ribokinase-like"/>
    <property type="match status" value="1"/>
</dbReference>
<keyword evidence="3 9" id="KW-0547">Nucleotide-binding</keyword>
<evidence type="ECO:0000313" key="11">
    <source>
        <dbReference type="EMBL" id="KXI15582.1"/>
    </source>
</evidence>
<evidence type="ECO:0000313" key="12">
    <source>
        <dbReference type="Proteomes" id="UP000070505"/>
    </source>
</evidence>
<feature type="binding site" evidence="9">
    <location>
        <position position="295"/>
    </location>
    <ligand>
        <name>K(+)</name>
        <dbReference type="ChEBI" id="CHEBI:29103"/>
    </ligand>
</feature>
<dbReference type="PANTHER" id="PTHR10584:SF166">
    <property type="entry name" value="RIBOKINASE"/>
    <property type="match status" value="1"/>
</dbReference>
<dbReference type="UniPathway" id="UPA00916">
    <property type="reaction ID" value="UER00889"/>
</dbReference>
<comment type="function">
    <text evidence="9">Catalyzes the phosphorylation of ribose at O-5 in a reaction requiring ATP and magnesium. The resulting D-ribose-5-phosphate can then be used either for sythesis of nucleotides, histidine, and tryptophan, or as a component of the pentose phosphate pathway.</text>
</comment>
<protein>
    <recommendedName>
        <fullName evidence="9">Ribokinase</fullName>
        <shortName evidence="9">RK</shortName>
        <ecNumber evidence="9">2.7.1.15</ecNumber>
    </recommendedName>
</protein>
<proteinExistence type="inferred from homology"/>
<evidence type="ECO:0000256" key="8">
    <source>
        <dbReference type="ARBA" id="ARBA00023277"/>
    </source>
</evidence>
<keyword evidence="4 9" id="KW-0418">Kinase</keyword>
<dbReference type="CDD" id="cd01174">
    <property type="entry name" value="ribokinase"/>
    <property type="match status" value="1"/>
</dbReference>
<comment type="pathway">
    <text evidence="9">Carbohydrate metabolism; D-ribose degradation; D-ribose 5-phosphate from beta-D-ribopyranose: step 2/2.</text>
</comment>
<dbReference type="RefSeq" id="WP_075524024.1">
    <property type="nucleotide sequence ID" value="NZ_KQ961877.1"/>
</dbReference>
<keyword evidence="1 9" id="KW-0808">Transferase</keyword>
<dbReference type="PRINTS" id="PR00990">
    <property type="entry name" value="RIBOKINASE"/>
</dbReference>
<feature type="binding site" evidence="9">
    <location>
        <position position="334"/>
    </location>
    <ligand>
        <name>K(+)</name>
        <dbReference type="ChEBI" id="CHEBI:29103"/>
    </ligand>
</feature>
<evidence type="ECO:0000256" key="3">
    <source>
        <dbReference type="ARBA" id="ARBA00022741"/>
    </source>
</evidence>
<comment type="caution">
    <text evidence="9">Lacks conserved residue(s) required for the propagation of feature annotation.</text>
</comment>
<comment type="similarity">
    <text evidence="9">Belongs to the carbohydrate kinase PfkB family. Ribokinase subfamily.</text>
</comment>
<keyword evidence="7 9" id="KW-0630">Potassium</keyword>
<keyword evidence="8 9" id="KW-0119">Carbohydrate metabolism</keyword>
<accession>A0A135Z1Q7</accession>
<dbReference type="AlphaFoldDB" id="A0A135Z1Q7"/>
<dbReference type="EC" id="2.7.1.15" evidence="9"/>
<comment type="subcellular location">
    <subcellularLocation>
        <location evidence="9">Cytoplasm</location>
    </subcellularLocation>
</comment>
<feature type="binding site" evidence="9">
    <location>
        <position position="338"/>
    </location>
    <ligand>
        <name>K(+)</name>
        <dbReference type="ChEBI" id="CHEBI:29103"/>
    </ligand>
</feature>
<dbReference type="GO" id="GO:0005524">
    <property type="term" value="F:ATP binding"/>
    <property type="evidence" value="ECO:0007669"/>
    <property type="project" value="UniProtKB-UniRule"/>
</dbReference>
<keyword evidence="2 9" id="KW-0479">Metal-binding</keyword>
<evidence type="ECO:0000256" key="9">
    <source>
        <dbReference type="HAMAP-Rule" id="MF_01987"/>
    </source>
</evidence>
<dbReference type="Gene3D" id="3.40.1190.20">
    <property type="match status" value="1"/>
</dbReference>
<dbReference type="Pfam" id="PF00294">
    <property type="entry name" value="PfkB"/>
    <property type="match status" value="1"/>
</dbReference>
<dbReference type="PANTHER" id="PTHR10584">
    <property type="entry name" value="SUGAR KINASE"/>
    <property type="match status" value="1"/>
</dbReference>
<evidence type="ECO:0000256" key="1">
    <source>
        <dbReference type="ARBA" id="ARBA00022679"/>
    </source>
</evidence>